<evidence type="ECO:0000313" key="3">
    <source>
        <dbReference type="EMBL" id="VFK03719.1"/>
    </source>
</evidence>
<dbReference type="EMBL" id="CAADFI010000146">
    <property type="protein sequence ID" value="VFJ98913.1"/>
    <property type="molecule type" value="Genomic_DNA"/>
</dbReference>
<reference evidence="2" key="1">
    <citation type="submission" date="2019-02" db="EMBL/GenBank/DDBJ databases">
        <authorList>
            <person name="Gruber-Vodicka R. H."/>
            <person name="Seah K. B. B."/>
        </authorList>
    </citation>
    <scope>NUCLEOTIDE SEQUENCE</scope>
    <source>
        <strain evidence="3">BECK_SA2B12</strain>
        <strain evidence="1">BECK_SA2B15</strain>
        <strain evidence="2">BECK_SA2B20</strain>
    </source>
</reference>
<evidence type="ECO:0008006" key="4">
    <source>
        <dbReference type="Google" id="ProtNLM"/>
    </source>
</evidence>
<evidence type="ECO:0000313" key="1">
    <source>
        <dbReference type="EMBL" id="VFJ98666.1"/>
    </source>
</evidence>
<dbReference type="Pfam" id="PF14076">
    <property type="entry name" value="DUF4258"/>
    <property type="match status" value="1"/>
</dbReference>
<name>A0A450V2A3_9GAMM</name>
<evidence type="ECO:0000313" key="2">
    <source>
        <dbReference type="EMBL" id="VFJ98913.1"/>
    </source>
</evidence>
<accession>A0A450V2A3</accession>
<gene>
    <name evidence="1" type="ORF">BECKH772A_GA0070896_101446</name>
    <name evidence="2" type="ORF">BECKH772B_GA0070898_101466</name>
    <name evidence="3" type="ORF">BECKH772C_GA0070978_101426</name>
</gene>
<protein>
    <recommendedName>
        <fullName evidence="4">DUF4258 domain-containing protein</fullName>
    </recommendedName>
</protein>
<organism evidence="2">
    <name type="scientific">Candidatus Kentrum eta</name>
    <dbReference type="NCBI Taxonomy" id="2126337"/>
    <lineage>
        <taxon>Bacteria</taxon>
        <taxon>Pseudomonadati</taxon>
        <taxon>Pseudomonadota</taxon>
        <taxon>Gammaproteobacteria</taxon>
        <taxon>Candidatus Kentrum</taxon>
    </lineage>
</organism>
<proteinExistence type="predicted"/>
<dbReference type="EMBL" id="CAADFJ010000142">
    <property type="protein sequence ID" value="VFK03719.1"/>
    <property type="molecule type" value="Genomic_DNA"/>
</dbReference>
<dbReference type="InterPro" id="IPR025354">
    <property type="entry name" value="DUF4258"/>
</dbReference>
<sequence>MPKLPDLIKGNLRDYDLEYRIHATRRMFERDIRENAVERILREGDVIERYDEDFPLPNVLISGRATGGRSLHLVVGINSPERKFVIITDEPDSLRWTNNFSRRTP</sequence>
<dbReference type="EMBL" id="CAADFG010000144">
    <property type="protein sequence ID" value="VFJ98666.1"/>
    <property type="molecule type" value="Genomic_DNA"/>
</dbReference>
<dbReference type="AlphaFoldDB" id="A0A450V2A3"/>